<dbReference type="InterPro" id="IPR001633">
    <property type="entry name" value="EAL_dom"/>
</dbReference>
<evidence type="ECO:0000259" key="3">
    <source>
        <dbReference type="PROSITE" id="PS50883"/>
    </source>
</evidence>
<dbReference type="PROSITE" id="PS50883">
    <property type="entry name" value="EAL"/>
    <property type="match status" value="1"/>
</dbReference>
<dbReference type="SMART" id="SM00091">
    <property type="entry name" value="PAS"/>
    <property type="match status" value="3"/>
</dbReference>
<feature type="domain" description="EAL" evidence="3">
    <location>
        <begin position="487"/>
        <end position="741"/>
    </location>
</feature>
<evidence type="ECO:0000259" key="1">
    <source>
        <dbReference type="PROSITE" id="PS50112"/>
    </source>
</evidence>
<name>A0ABY6N263_9ALTE</name>
<dbReference type="Gene3D" id="3.30.70.270">
    <property type="match status" value="1"/>
</dbReference>
<proteinExistence type="predicted"/>
<dbReference type="InterPro" id="IPR035965">
    <property type="entry name" value="PAS-like_dom_sf"/>
</dbReference>
<feature type="domain" description="PAS" evidence="1">
    <location>
        <begin position="188"/>
        <end position="234"/>
    </location>
</feature>
<dbReference type="InterPro" id="IPR052155">
    <property type="entry name" value="Biofilm_reg_signaling"/>
</dbReference>
<dbReference type="Pfam" id="PF13426">
    <property type="entry name" value="PAS_9"/>
    <property type="match status" value="2"/>
</dbReference>
<dbReference type="RefSeq" id="WP_265047687.1">
    <property type="nucleotide sequence ID" value="NZ_CP100390.1"/>
</dbReference>
<dbReference type="SMART" id="SM00052">
    <property type="entry name" value="EAL"/>
    <property type="match status" value="1"/>
</dbReference>
<gene>
    <name evidence="5" type="ORF">NKI27_00210</name>
</gene>
<evidence type="ECO:0000313" key="5">
    <source>
        <dbReference type="EMBL" id="UZE96203.1"/>
    </source>
</evidence>
<dbReference type="NCBIfam" id="TIGR00254">
    <property type="entry name" value="GGDEF"/>
    <property type="match status" value="1"/>
</dbReference>
<dbReference type="Gene3D" id="3.30.450.20">
    <property type="entry name" value="PAS domain"/>
    <property type="match status" value="2"/>
</dbReference>
<dbReference type="EMBL" id="CP100390">
    <property type="protein sequence ID" value="UZE96203.1"/>
    <property type="molecule type" value="Genomic_DNA"/>
</dbReference>
<evidence type="ECO:0000313" key="6">
    <source>
        <dbReference type="Proteomes" id="UP001163739"/>
    </source>
</evidence>
<keyword evidence="6" id="KW-1185">Reference proteome</keyword>
<dbReference type="CDD" id="cd01948">
    <property type="entry name" value="EAL"/>
    <property type="match status" value="1"/>
</dbReference>
<dbReference type="PANTHER" id="PTHR44757">
    <property type="entry name" value="DIGUANYLATE CYCLASE DGCP"/>
    <property type="match status" value="1"/>
</dbReference>
<sequence length="748" mass="83600">MSKLPRHPTQITGSLLQKAEDRLRNQEAEDTLSELSAIADARLLHELQVHQVELELQNEELLAARTAAEKAAADYADLYDFAPVGYISLNQDGNITRANLAGASLLGCERSQLQGKYLRAFVTEASIPEFNTFFLNVFSEDIHPGCEIIIRVNNQLLNVHLDACPSRDGLECLVVLRDTTELKQAQAKLQLAASVFSHARDGIIITDANGCIVKVNDSFTRITGYSQEEVLGKNPRILQSDRQTPLFYSRLWKALLNEGHWSGEIWNRHKNGTLFAEMITISAVCDLKGKTLQYVALFTDITSMKVHQKQLEHMANYDVLTQLPNRMLFADRLKHAMQQCSRRDQMLAVAFLDLDGFKKINDKYDHSVGDDFLITISQRLSEALREGDTLARIGGDEFVAVLVDLEERNDCIPVLDRLLQAASKPVTHGKETMQVSASIGVTMYPQNGSDSDQLLRQADQAMYLAKDEGRNRYQFFDIHSAAAVRNLNQRIQHIQLGIDRGEFVLLYQPKINMKTGLVVGVEALIRWKHPERGLLGPDLFLPSIEGHPISIDLGEWVIETALKQTSEWHSEGLNLPVSVNVGAFQLQDHNFLARLTEMLKAYPEEPRGQLELEILETSALEDVTQVSTLMEACKDLGVDFALDDFGTGYSSLTYLKHLPAASIKIDRSFVRDMLTDSDDLAIVQGVIGLADVFRRQVIAEGVETKAHSTMLMAMGCELAQGYGIAWPMRAANIPGWVTKWEANATWAV</sequence>
<reference evidence="5" key="1">
    <citation type="submission" date="2022-06" db="EMBL/GenBank/DDBJ databases">
        <title>Alkalimarinus sp. nov., isolated from gut of a Alitta virens.</title>
        <authorList>
            <person name="Yang A.I."/>
            <person name="Shin N.-R."/>
        </authorList>
    </citation>
    <scope>NUCLEOTIDE SEQUENCE</scope>
    <source>
        <strain evidence="5">A2M4</strain>
    </source>
</reference>
<feature type="domain" description="PAC" evidence="2">
    <location>
        <begin position="261"/>
        <end position="313"/>
    </location>
</feature>
<dbReference type="Proteomes" id="UP001163739">
    <property type="component" value="Chromosome"/>
</dbReference>
<dbReference type="SUPFAM" id="SSF141868">
    <property type="entry name" value="EAL domain-like"/>
    <property type="match status" value="1"/>
</dbReference>
<dbReference type="SMART" id="SM00267">
    <property type="entry name" value="GGDEF"/>
    <property type="match status" value="1"/>
</dbReference>
<dbReference type="PROSITE" id="PS50113">
    <property type="entry name" value="PAC"/>
    <property type="match status" value="1"/>
</dbReference>
<dbReference type="Gene3D" id="3.20.20.450">
    <property type="entry name" value="EAL domain"/>
    <property type="match status" value="1"/>
</dbReference>
<dbReference type="Pfam" id="PF00990">
    <property type="entry name" value="GGDEF"/>
    <property type="match status" value="1"/>
</dbReference>
<dbReference type="SUPFAM" id="SSF55785">
    <property type="entry name" value="PYP-like sensor domain (PAS domain)"/>
    <property type="match status" value="2"/>
</dbReference>
<dbReference type="InterPro" id="IPR043128">
    <property type="entry name" value="Rev_trsase/Diguanyl_cyclase"/>
</dbReference>
<dbReference type="Pfam" id="PF00563">
    <property type="entry name" value="EAL"/>
    <property type="match status" value="1"/>
</dbReference>
<organism evidence="5 6">
    <name type="scientific">Alkalimarinus alittae</name>
    <dbReference type="NCBI Taxonomy" id="2961619"/>
    <lineage>
        <taxon>Bacteria</taxon>
        <taxon>Pseudomonadati</taxon>
        <taxon>Pseudomonadota</taxon>
        <taxon>Gammaproteobacteria</taxon>
        <taxon>Alteromonadales</taxon>
        <taxon>Alteromonadaceae</taxon>
        <taxon>Alkalimarinus</taxon>
    </lineage>
</organism>
<dbReference type="PANTHER" id="PTHR44757:SF2">
    <property type="entry name" value="BIOFILM ARCHITECTURE MAINTENANCE PROTEIN MBAA"/>
    <property type="match status" value="1"/>
</dbReference>
<dbReference type="NCBIfam" id="TIGR00229">
    <property type="entry name" value="sensory_box"/>
    <property type="match status" value="2"/>
</dbReference>
<accession>A0ABY6N263</accession>
<dbReference type="InterPro" id="IPR000160">
    <property type="entry name" value="GGDEF_dom"/>
</dbReference>
<dbReference type="SUPFAM" id="SSF55073">
    <property type="entry name" value="Nucleotide cyclase"/>
    <property type="match status" value="1"/>
</dbReference>
<dbReference type="PROSITE" id="PS50887">
    <property type="entry name" value="GGDEF"/>
    <property type="match status" value="1"/>
</dbReference>
<protein>
    <submittedName>
        <fullName evidence="5">EAL domain-containing protein</fullName>
    </submittedName>
</protein>
<dbReference type="CDD" id="cd01949">
    <property type="entry name" value="GGDEF"/>
    <property type="match status" value="1"/>
</dbReference>
<dbReference type="InterPro" id="IPR029787">
    <property type="entry name" value="Nucleotide_cyclase"/>
</dbReference>
<dbReference type="InterPro" id="IPR035919">
    <property type="entry name" value="EAL_sf"/>
</dbReference>
<feature type="domain" description="GGDEF" evidence="4">
    <location>
        <begin position="345"/>
        <end position="478"/>
    </location>
</feature>
<dbReference type="InterPro" id="IPR000014">
    <property type="entry name" value="PAS"/>
</dbReference>
<dbReference type="PROSITE" id="PS50112">
    <property type="entry name" value="PAS"/>
    <property type="match status" value="1"/>
</dbReference>
<evidence type="ECO:0000259" key="2">
    <source>
        <dbReference type="PROSITE" id="PS50113"/>
    </source>
</evidence>
<dbReference type="CDD" id="cd00130">
    <property type="entry name" value="PAS"/>
    <property type="match status" value="2"/>
</dbReference>
<dbReference type="InterPro" id="IPR000700">
    <property type="entry name" value="PAS-assoc_C"/>
</dbReference>
<evidence type="ECO:0000259" key="4">
    <source>
        <dbReference type="PROSITE" id="PS50887"/>
    </source>
</evidence>